<feature type="region of interest" description="Disordered" evidence="1">
    <location>
        <begin position="373"/>
        <end position="392"/>
    </location>
</feature>
<name>A0AAD6ZUX6_9AGAR</name>
<dbReference type="Proteomes" id="UP001218218">
    <property type="component" value="Unassembled WGS sequence"/>
</dbReference>
<sequence>MSSFYILGFFQLKAGRRVAVTKPNSNFPTHYAHYSTNVWCLDNTTIPADIRVFTASTTPLVPDGMVAFAVCTAQSTATPPTANSLASNALALDALMFVVLPGNPESDTYNDHLPDEFTSMAYGVGRVSGSPQTLNDGHASRLITVALSDFVRGETKASTVQCVFDLSTARWTRAPTPQANTVMQFYGLCRDLSPEGILRIKVDSTALNIGSNASTASDNTQTSTNAASAPTSPSKRRKFDPPSPPSNPGPLLSASTSTSASPPSLINNSTPIDPFTTAPAMPYAQFFPQFSQYLPGATSAFMPPFVPQQNSNSYPTAAYSPYQLPFPPYAPFNSKGEFAPSSADVRNAPPSFISNPRNVTASESSIPTSLAQEDSAFNRSAANPYNYPMTQM</sequence>
<keyword evidence="3" id="KW-1185">Reference proteome</keyword>
<evidence type="ECO:0000313" key="3">
    <source>
        <dbReference type="Proteomes" id="UP001218218"/>
    </source>
</evidence>
<accession>A0AAD6ZUX6</accession>
<proteinExistence type="predicted"/>
<comment type="caution">
    <text evidence="2">The sequence shown here is derived from an EMBL/GenBank/DDBJ whole genome shotgun (WGS) entry which is preliminary data.</text>
</comment>
<evidence type="ECO:0000256" key="1">
    <source>
        <dbReference type="SAM" id="MobiDB-lite"/>
    </source>
</evidence>
<gene>
    <name evidence="2" type="ORF">DFH08DRAFT_704617</name>
</gene>
<dbReference type="EMBL" id="JARIHO010000027">
    <property type="protein sequence ID" value="KAJ7339975.1"/>
    <property type="molecule type" value="Genomic_DNA"/>
</dbReference>
<protein>
    <submittedName>
        <fullName evidence="2">Uncharacterized protein</fullName>
    </submittedName>
</protein>
<evidence type="ECO:0000313" key="2">
    <source>
        <dbReference type="EMBL" id="KAJ7339975.1"/>
    </source>
</evidence>
<organism evidence="2 3">
    <name type="scientific">Mycena albidolilacea</name>
    <dbReference type="NCBI Taxonomy" id="1033008"/>
    <lineage>
        <taxon>Eukaryota</taxon>
        <taxon>Fungi</taxon>
        <taxon>Dikarya</taxon>
        <taxon>Basidiomycota</taxon>
        <taxon>Agaricomycotina</taxon>
        <taxon>Agaricomycetes</taxon>
        <taxon>Agaricomycetidae</taxon>
        <taxon>Agaricales</taxon>
        <taxon>Marasmiineae</taxon>
        <taxon>Mycenaceae</taxon>
        <taxon>Mycena</taxon>
    </lineage>
</organism>
<feature type="compositionally biased region" description="Low complexity" evidence="1">
    <location>
        <begin position="249"/>
        <end position="265"/>
    </location>
</feature>
<feature type="compositionally biased region" description="Low complexity" evidence="1">
    <location>
        <begin position="212"/>
        <end position="233"/>
    </location>
</feature>
<reference evidence="2" key="1">
    <citation type="submission" date="2023-03" db="EMBL/GenBank/DDBJ databases">
        <title>Massive genome expansion in bonnet fungi (Mycena s.s.) driven by repeated elements and novel gene families across ecological guilds.</title>
        <authorList>
            <consortium name="Lawrence Berkeley National Laboratory"/>
            <person name="Harder C.B."/>
            <person name="Miyauchi S."/>
            <person name="Viragh M."/>
            <person name="Kuo A."/>
            <person name="Thoen E."/>
            <person name="Andreopoulos B."/>
            <person name="Lu D."/>
            <person name="Skrede I."/>
            <person name="Drula E."/>
            <person name="Henrissat B."/>
            <person name="Morin E."/>
            <person name="Kohler A."/>
            <person name="Barry K."/>
            <person name="LaButti K."/>
            <person name="Morin E."/>
            <person name="Salamov A."/>
            <person name="Lipzen A."/>
            <person name="Mereny Z."/>
            <person name="Hegedus B."/>
            <person name="Baldrian P."/>
            <person name="Stursova M."/>
            <person name="Weitz H."/>
            <person name="Taylor A."/>
            <person name="Grigoriev I.V."/>
            <person name="Nagy L.G."/>
            <person name="Martin F."/>
            <person name="Kauserud H."/>
        </authorList>
    </citation>
    <scope>NUCLEOTIDE SEQUENCE</scope>
    <source>
        <strain evidence="2">CBHHK002</strain>
    </source>
</reference>
<feature type="region of interest" description="Disordered" evidence="1">
    <location>
        <begin position="212"/>
        <end position="273"/>
    </location>
</feature>
<dbReference type="AlphaFoldDB" id="A0AAD6ZUX6"/>